<dbReference type="EMBL" id="BAAARJ010000037">
    <property type="protein sequence ID" value="GAA2639999.1"/>
    <property type="molecule type" value="Genomic_DNA"/>
</dbReference>
<sequence>MDGMTTVVDADDPEPGVGIIAEGCAYPGGRSWYEPDADGRWVWRADLPWDAY</sequence>
<comment type="caution">
    <text evidence="1">The sequence shown here is derived from an EMBL/GenBank/DDBJ whole genome shotgun (WGS) entry which is preliminary data.</text>
</comment>
<evidence type="ECO:0000313" key="1">
    <source>
        <dbReference type="EMBL" id="GAA2639999.1"/>
    </source>
</evidence>
<keyword evidence="2" id="KW-1185">Reference proteome</keyword>
<accession>A0ABN3R1D1</accession>
<name>A0ABN3R1D1_9ACTN</name>
<proteinExistence type="predicted"/>
<evidence type="ECO:0000313" key="2">
    <source>
        <dbReference type="Proteomes" id="UP001501447"/>
    </source>
</evidence>
<gene>
    <name evidence="1" type="ORF">GCM10009863_66440</name>
</gene>
<reference evidence="1 2" key="1">
    <citation type="journal article" date="2019" name="Int. J. Syst. Evol. Microbiol.">
        <title>The Global Catalogue of Microorganisms (GCM) 10K type strain sequencing project: providing services to taxonomists for standard genome sequencing and annotation.</title>
        <authorList>
            <consortium name="The Broad Institute Genomics Platform"/>
            <consortium name="The Broad Institute Genome Sequencing Center for Infectious Disease"/>
            <person name="Wu L."/>
            <person name="Ma J."/>
        </authorList>
    </citation>
    <scope>NUCLEOTIDE SEQUENCE [LARGE SCALE GENOMIC DNA]</scope>
    <source>
        <strain evidence="1 2">JCM 16373</strain>
    </source>
</reference>
<protein>
    <submittedName>
        <fullName evidence="1">Uncharacterized protein</fullName>
    </submittedName>
</protein>
<organism evidence="1 2">
    <name type="scientific">Streptomyces axinellae</name>
    <dbReference type="NCBI Taxonomy" id="552788"/>
    <lineage>
        <taxon>Bacteria</taxon>
        <taxon>Bacillati</taxon>
        <taxon>Actinomycetota</taxon>
        <taxon>Actinomycetes</taxon>
        <taxon>Kitasatosporales</taxon>
        <taxon>Streptomycetaceae</taxon>
        <taxon>Streptomyces</taxon>
    </lineage>
</organism>
<dbReference type="Proteomes" id="UP001501447">
    <property type="component" value="Unassembled WGS sequence"/>
</dbReference>